<comment type="caution">
    <text evidence="2">The sequence shown here is derived from an EMBL/GenBank/DDBJ whole genome shotgun (WGS) entry which is preliminary data.</text>
</comment>
<dbReference type="InterPro" id="IPR025886">
    <property type="entry name" value="PP2-like"/>
</dbReference>
<evidence type="ECO:0000259" key="1">
    <source>
        <dbReference type="PROSITE" id="PS50181"/>
    </source>
</evidence>
<accession>A0A6A3D920</accession>
<evidence type="ECO:0000313" key="3">
    <source>
        <dbReference type="Proteomes" id="UP000436088"/>
    </source>
</evidence>
<keyword evidence="3" id="KW-1185">Reference proteome</keyword>
<dbReference type="InterPro" id="IPR001810">
    <property type="entry name" value="F-box_dom"/>
</dbReference>
<dbReference type="PROSITE" id="PS50181">
    <property type="entry name" value="FBOX"/>
    <property type="match status" value="1"/>
</dbReference>
<dbReference type="InterPro" id="IPR036047">
    <property type="entry name" value="F-box-like_dom_sf"/>
</dbReference>
<name>A0A6A3D920_HIBSY</name>
<sequence length="711" mass="80755">MGAAVSGLSAADSQFKTGLNDVPEGCISSIYMYLDPPEICKLARLNRAFRRASLADFVWETKLPSNHGHLVKKVIGQTPDTLCKKETFARLCRPNRFDGGSKEVWLDKQSGKLCLSVSAKALKITGIDDRRYWNHIPTEESRFETVAYLQQIWWFEVVGELEFEFPPGSYSLFFRLHLGKPSRRFGRRICNIDQVHGWNMKPVRFQLSTSTGQEASSECYLYEPGKWIYYHVGDFVVTEDSNSTTKIKFSMLQIDCTHTKGGLCVDSVLICPNEFKQMRFNASPFGWSSLSSTPVENLYLKVCFSLGLQFGIDLNEYVWFLLLSSTGEAYKGSKMDDCGDFIQLLGPDVSMNILMNLVDPCDLVRVCLVSSSWHRFVIENGLFKQLCVKLFPEISGVVHTIEANDLIYPAEFKEHDRSKSECQRRNHRVYAFLSRALNLFVRKDCISKAIAASSTDNYPEESIHNTLEPLDRIDNKALYWSSEGRSDPSISESLLYKLMAKMCLVTEIHVQPFQAYFQYDFPIYSSKAVRFRMGHLRVPEELQSKMADGSTYSHKLADNKFIWTYTSPEFPMAQENCLQKFKLPEPVLCIGGILQVELLGRVQRQEMDGLYYICISHVQAVGRPLLPRFDIEMLDSTGRCALKYMPETEKCMLSSASPVRENGSSSRLRSFTARLIRRGTRGWEQMILNALPRSRAAGANDADVVPSAPPS</sequence>
<protein>
    <submittedName>
        <fullName evidence="2">F-box protein PP2-A14</fullName>
    </submittedName>
</protein>
<dbReference type="PANTHER" id="PTHR39741:SF2">
    <property type="entry name" value="F-BOX DOMAIN-CONTAINING PROTEIN"/>
    <property type="match status" value="1"/>
</dbReference>
<dbReference type="CDD" id="cd22162">
    <property type="entry name" value="F-box_AtSKIP3-like"/>
    <property type="match status" value="1"/>
</dbReference>
<evidence type="ECO:0000313" key="2">
    <source>
        <dbReference type="EMBL" id="KAE8736448.1"/>
    </source>
</evidence>
<dbReference type="Pfam" id="PF14299">
    <property type="entry name" value="PP2"/>
    <property type="match status" value="1"/>
</dbReference>
<reference evidence="2" key="1">
    <citation type="submission" date="2019-09" db="EMBL/GenBank/DDBJ databases">
        <title>Draft genome information of white flower Hibiscus syriacus.</title>
        <authorList>
            <person name="Kim Y.-M."/>
        </authorList>
    </citation>
    <scope>NUCLEOTIDE SEQUENCE [LARGE SCALE GENOMIC DNA]</scope>
    <source>
        <strain evidence="2">YM2019G1</strain>
    </source>
</reference>
<dbReference type="Pfam" id="PF12937">
    <property type="entry name" value="F-box-like"/>
    <property type="match status" value="1"/>
</dbReference>
<dbReference type="PANTHER" id="PTHR39741">
    <property type="entry name" value="F-BOX DOMAIN CONTAINING PROTEIN, EXPRESSED"/>
    <property type="match status" value="1"/>
</dbReference>
<dbReference type="EMBL" id="VEPZ02000001">
    <property type="protein sequence ID" value="KAE8736448.1"/>
    <property type="molecule type" value="Genomic_DNA"/>
</dbReference>
<feature type="domain" description="F-box" evidence="1">
    <location>
        <begin position="16"/>
        <end position="62"/>
    </location>
</feature>
<organism evidence="2 3">
    <name type="scientific">Hibiscus syriacus</name>
    <name type="common">Rose of Sharon</name>
    <dbReference type="NCBI Taxonomy" id="106335"/>
    <lineage>
        <taxon>Eukaryota</taxon>
        <taxon>Viridiplantae</taxon>
        <taxon>Streptophyta</taxon>
        <taxon>Embryophyta</taxon>
        <taxon>Tracheophyta</taxon>
        <taxon>Spermatophyta</taxon>
        <taxon>Magnoliopsida</taxon>
        <taxon>eudicotyledons</taxon>
        <taxon>Gunneridae</taxon>
        <taxon>Pentapetalae</taxon>
        <taxon>rosids</taxon>
        <taxon>malvids</taxon>
        <taxon>Malvales</taxon>
        <taxon>Malvaceae</taxon>
        <taxon>Malvoideae</taxon>
        <taxon>Hibiscus</taxon>
    </lineage>
</organism>
<dbReference type="InterPro" id="IPR055336">
    <property type="entry name" value="At4g00755-like"/>
</dbReference>
<proteinExistence type="predicted"/>
<dbReference type="SUPFAM" id="SSF81383">
    <property type="entry name" value="F-box domain"/>
    <property type="match status" value="2"/>
</dbReference>
<dbReference type="Proteomes" id="UP000436088">
    <property type="component" value="Unassembled WGS sequence"/>
</dbReference>
<dbReference type="SMART" id="SM00256">
    <property type="entry name" value="FBOX"/>
    <property type="match status" value="2"/>
</dbReference>
<dbReference type="AlphaFoldDB" id="A0A6A3D920"/>
<dbReference type="Gene3D" id="1.20.1280.50">
    <property type="match status" value="1"/>
</dbReference>
<gene>
    <name evidence="2" type="ORF">F3Y22_tig00000002pilonHSYRG00265</name>
</gene>